<reference evidence="3 4" key="1">
    <citation type="submission" date="2016-05" db="EMBL/GenBank/DDBJ databases">
        <title>Microbial solvent formation.</title>
        <authorList>
            <person name="Poehlein A."/>
            <person name="Montoya Solano J.D."/>
            <person name="Flitsch S."/>
            <person name="Krabben P."/>
            <person name="Duerre P."/>
            <person name="Daniel R."/>
        </authorList>
    </citation>
    <scope>NUCLEOTIDE SEQUENCE [LARGE SCALE GENOMIC DNA]</scope>
    <source>
        <strain evidence="3 4">DSM 2619</strain>
    </source>
</reference>
<comment type="similarity">
    <text evidence="1">Belongs to the PRORSD1 family.</text>
</comment>
<sequence>MKMIQKEEQEVYDTLNSLKIKYVRYEHKPIHTVNEGKELDISILGKKCKNLFLKNGKGDINYIVILDEDKSINLKSLAKGIGSTRLSFALEEKLFEKLKLASGSVTPFGIINDVNREVVVLIDSELVNEKILNFHPNINTVTIGISYIDLEKFIRWHDNEFFHVQIK</sequence>
<dbReference type="AlphaFoldDB" id="A0A1S8TD28"/>
<feature type="domain" description="YbaK/aminoacyl-tRNA synthetase-associated" evidence="2">
    <location>
        <begin position="27"/>
        <end position="153"/>
    </location>
</feature>
<protein>
    <submittedName>
        <fullName evidence="3">Prolyl-tRNA editing protein ProX</fullName>
    </submittedName>
</protein>
<dbReference type="Pfam" id="PF04073">
    <property type="entry name" value="tRNA_edit"/>
    <property type="match status" value="1"/>
</dbReference>
<organism evidence="3 4">
    <name type="scientific">Clostridium puniceum</name>
    <dbReference type="NCBI Taxonomy" id="29367"/>
    <lineage>
        <taxon>Bacteria</taxon>
        <taxon>Bacillati</taxon>
        <taxon>Bacillota</taxon>
        <taxon>Clostridia</taxon>
        <taxon>Eubacteriales</taxon>
        <taxon>Clostridiaceae</taxon>
        <taxon>Clostridium</taxon>
    </lineage>
</organism>
<dbReference type="Proteomes" id="UP000190890">
    <property type="component" value="Unassembled WGS sequence"/>
</dbReference>
<dbReference type="CDD" id="cd04335">
    <property type="entry name" value="PrdX_deacylase"/>
    <property type="match status" value="1"/>
</dbReference>
<dbReference type="PANTHER" id="PTHR31423">
    <property type="entry name" value="YBAK DOMAIN-CONTAINING PROTEIN"/>
    <property type="match status" value="1"/>
</dbReference>
<proteinExistence type="inferred from homology"/>
<keyword evidence="4" id="KW-1185">Reference proteome</keyword>
<gene>
    <name evidence="3" type="primary">proX</name>
    <name evidence="3" type="ORF">CLPUN_31920</name>
</gene>
<dbReference type="FunFam" id="3.90.960.10:FF:000005">
    <property type="entry name" value="Putative prolyl-tRNA synthetase"/>
    <property type="match status" value="1"/>
</dbReference>
<comment type="caution">
    <text evidence="3">The sequence shown here is derived from an EMBL/GenBank/DDBJ whole genome shotgun (WGS) entry which is preliminary data.</text>
</comment>
<dbReference type="InterPro" id="IPR040285">
    <property type="entry name" value="ProX/PRXD1"/>
</dbReference>
<dbReference type="PANTHER" id="PTHR31423:SF3">
    <property type="entry name" value="PROLYL-TRNA SYNTHETASE ASSOCIATED DOMAIN-CONTAINING PROTEIN 1-RELATED"/>
    <property type="match status" value="1"/>
</dbReference>
<evidence type="ECO:0000256" key="1">
    <source>
        <dbReference type="ARBA" id="ARBA00010201"/>
    </source>
</evidence>
<dbReference type="InterPro" id="IPR036754">
    <property type="entry name" value="YbaK/aa-tRNA-synt-asso_dom_sf"/>
</dbReference>
<accession>A0A1S8TD28</accession>
<dbReference type="GO" id="GO:0002161">
    <property type="term" value="F:aminoacyl-tRNA deacylase activity"/>
    <property type="evidence" value="ECO:0007669"/>
    <property type="project" value="InterPro"/>
</dbReference>
<dbReference type="STRING" id="29367.CLPUN_31920"/>
<dbReference type="Gene3D" id="3.90.960.10">
    <property type="entry name" value="YbaK/aminoacyl-tRNA synthetase-associated domain"/>
    <property type="match status" value="1"/>
</dbReference>
<dbReference type="InterPro" id="IPR007214">
    <property type="entry name" value="YbaK/aa-tRNA-synth-assoc-dom"/>
</dbReference>
<evidence type="ECO:0000313" key="3">
    <source>
        <dbReference type="EMBL" id="OOM75521.1"/>
    </source>
</evidence>
<dbReference type="SUPFAM" id="SSF55826">
    <property type="entry name" value="YbaK/ProRS associated domain"/>
    <property type="match status" value="1"/>
</dbReference>
<name>A0A1S8TD28_9CLOT</name>
<evidence type="ECO:0000313" key="4">
    <source>
        <dbReference type="Proteomes" id="UP000190890"/>
    </source>
</evidence>
<evidence type="ECO:0000259" key="2">
    <source>
        <dbReference type="Pfam" id="PF04073"/>
    </source>
</evidence>
<dbReference type="EMBL" id="LZZM01000184">
    <property type="protein sequence ID" value="OOM75521.1"/>
    <property type="molecule type" value="Genomic_DNA"/>
</dbReference>